<reference evidence="2" key="1">
    <citation type="submission" date="2021-01" db="EMBL/GenBank/DDBJ databases">
        <title>Whole genome shotgun sequence of Planotetraspora thailandica NBRC 104271.</title>
        <authorList>
            <person name="Komaki H."/>
            <person name="Tamura T."/>
        </authorList>
    </citation>
    <scope>NUCLEOTIDE SEQUENCE</scope>
    <source>
        <strain evidence="2">NBRC 104271</strain>
    </source>
</reference>
<accession>A0A8J3V6U4</accession>
<keyword evidence="3" id="KW-1185">Reference proteome</keyword>
<feature type="region of interest" description="Disordered" evidence="1">
    <location>
        <begin position="27"/>
        <end position="60"/>
    </location>
</feature>
<dbReference type="Proteomes" id="UP000605992">
    <property type="component" value="Unassembled WGS sequence"/>
</dbReference>
<gene>
    <name evidence="2" type="ORF">Pth03_49510</name>
</gene>
<evidence type="ECO:0000256" key="1">
    <source>
        <dbReference type="SAM" id="MobiDB-lite"/>
    </source>
</evidence>
<name>A0A8J3V6U4_9ACTN</name>
<evidence type="ECO:0000313" key="3">
    <source>
        <dbReference type="Proteomes" id="UP000605992"/>
    </source>
</evidence>
<proteinExistence type="predicted"/>
<sequence length="60" mass="6189">MPEVPHRRADGPVVALDHHDGTAVAHGLDGVCETNDPGSDDDDVGVVGGSGEQRSTCHDK</sequence>
<evidence type="ECO:0000313" key="2">
    <source>
        <dbReference type="EMBL" id="GII56562.1"/>
    </source>
</evidence>
<comment type="caution">
    <text evidence="2">The sequence shown here is derived from an EMBL/GenBank/DDBJ whole genome shotgun (WGS) entry which is preliminary data.</text>
</comment>
<dbReference type="EMBL" id="BOOR01000037">
    <property type="protein sequence ID" value="GII56562.1"/>
    <property type="molecule type" value="Genomic_DNA"/>
</dbReference>
<dbReference type="AlphaFoldDB" id="A0A8J3V6U4"/>
<organism evidence="2 3">
    <name type="scientific">Planotetraspora thailandica</name>
    <dbReference type="NCBI Taxonomy" id="487172"/>
    <lineage>
        <taxon>Bacteria</taxon>
        <taxon>Bacillati</taxon>
        <taxon>Actinomycetota</taxon>
        <taxon>Actinomycetes</taxon>
        <taxon>Streptosporangiales</taxon>
        <taxon>Streptosporangiaceae</taxon>
        <taxon>Planotetraspora</taxon>
    </lineage>
</organism>
<protein>
    <submittedName>
        <fullName evidence="2">Uncharacterized protein</fullName>
    </submittedName>
</protein>